<dbReference type="RefSeq" id="WP_037405178.1">
    <property type="nucleotide sequence ID" value="NZ_MEIP01000026.1"/>
</dbReference>
<dbReference type="OrthoDB" id="5297409at2"/>
<dbReference type="Pfam" id="PF13591">
    <property type="entry name" value="MerR_2"/>
    <property type="match status" value="1"/>
</dbReference>
<evidence type="ECO:0000313" key="4">
    <source>
        <dbReference type="Proteomes" id="UP000231484"/>
    </source>
</evidence>
<organism evidence="2 4">
    <name type="scientific">Snodgrassella alvi</name>
    <dbReference type="NCBI Taxonomy" id="1196083"/>
    <lineage>
        <taxon>Bacteria</taxon>
        <taxon>Pseudomonadati</taxon>
        <taxon>Pseudomonadota</taxon>
        <taxon>Betaproteobacteria</taxon>
        <taxon>Neisseriales</taxon>
        <taxon>Neisseriaceae</taxon>
        <taxon>Snodgrassella</taxon>
    </lineage>
</organism>
<comment type="caution">
    <text evidence="2">The sequence shown here is derived from an EMBL/GenBank/DDBJ whole genome shotgun (WGS) entry which is preliminary data.</text>
</comment>
<sequence>MSNNHQDVELSFDDLVRACDNQSNWILSLIAESVIPVEQEPQLARYTGYHMAIARRAWRIHRDFNASASATALILQLLDELEDLRRRS</sequence>
<protein>
    <submittedName>
        <fullName evidence="2">MerR family transcriptional regulator</fullName>
    </submittedName>
</protein>
<name>A0A066TM33_9NEIS</name>
<dbReference type="Gene3D" id="1.10.1660.10">
    <property type="match status" value="1"/>
</dbReference>
<dbReference type="AlphaFoldDB" id="A0A066TM33"/>
<evidence type="ECO:0000313" key="1">
    <source>
        <dbReference type="EMBL" id="PIT44347.1"/>
    </source>
</evidence>
<dbReference type="eggNOG" id="COG0789">
    <property type="taxonomic scope" value="Bacteria"/>
</dbReference>
<dbReference type="Proteomes" id="UP000231484">
    <property type="component" value="Unassembled WGS sequence"/>
</dbReference>
<reference evidence="3 4" key="1">
    <citation type="journal article" date="2017" name="MBio">
        <title>Type VI secretion-mediated competition in the bee gut microbiome.</title>
        <authorList>
            <person name="Steele M.I."/>
            <person name="Kwong W.K."/>
            <person name="Powell J.E."/>
            <person name="Whiteley M."/>
            <person name="Moran N.A."/>
        </authorList>
    </citation>
    <scope>NUCLEOTIDE SEQUENCE [LARGE SCALE GENOMIC DNA]</scope>
    <source>
        <strain evidence="2 4">Occ4-2</strain>
        <strain evidence="1 3">Ruf1-X</strain>
    </source>
</reference>
<dbReference type="GeneID" id="75157614"/>
<dbReference type="Proteomes" id="UP000229970">
    <property type="component" value="Unassembled WGS sequence"/>
</dbReference>
<dbReference type="EMBL" id="MEIQ01000041">
    <property type="protein sequence ID" value="PIT50351.1"/>
    <property type="molecule type" value="Genomic_DNA"/>
</dbReference>
<evidence type="ECO:0000313" key="2">
    <source>
        <dbReference type="EMBL" id="PIT50351.1"/>
    </source>
</evidence>
<evidence type="ECO:0000313" key="3">
    <source>
        <dbReference type="Proteomes" id="UP000229970"/>
    </source>
</evidence>
<dbReference type="EMBL" id="MEIP01000026">
    <property type="protein sequence ID" value="PIT44347.1"/>
    <property type="molecule type" value="Genomic_DNA"/>
</dbReference>
<gene>
    <name evidence="1" type="ORF">BHC46_10490</name>
    <name evidence="2" type="ORF">BHC48_06430</name>
</gene>
<proteinExistence type="predicted"/>
<accession>A0A066TM33</accession>